<feature type="transmembrane region" description="Helical" evidence="1">
    <location>
        <begin position="83"/>
        <end position="102"/>
    </location>
</feature>
<feature type="transmembrane region" description="Helical" evidence="1">
    <location>
        <begin position="220"/>
        <end position="243"/>
    </location>
</feature>
<feature type="transmembrane region" description="Helical" evidence="1">
    <location>
        <begin position="150"/>
        <end position="172"/>
    </location>
</feature>
<organism evidence="2 3">
    <name type="scientific">Cudoniella acicularis</name>
    <dbReference type="NCBI Taxonomy" id="354080"/>
    <lineage>
        <taxon>Eukaryota</taxon>
        <taxon>Fungi</taxon>
        <taxon>Dikarya</taxon>
        <taxon>Ascomycota</taxon>
        <taxon>Pezizomycotina</taxon>
        <taxon>Leotiomycetes</taxon>
        <taxon>Helotiales</taxon>
        <taxon>Tricladiaceae</taxon>
        <taxon>Cudoniella</taxon>
    </lineage>
</organism>
<sequence length="251" mass="27492">MDGLQTVDMLVNISASFHQKLSNLFSRAGLGKRSVMAAFAAGNSDTITKSVIDLVTLDPGIGSQIDHLEDCPEQAGFLNYASWAIQVGATSYAIFVTIFVWAQDGKVQNEPAWLQFPLLLGVLNINRESWVLAVLGIFVPGKPRTKRKWLITTTFIALCIDWVFISCAFVMTSHIAGTNPPRHVYLLSWILPGVEGTVSVAGLIAGFWNVHYIGSWWIPFLPGALWLALGPLFIIGLSVASHFDPMFLVTT</sequence>
<gene>
    <name evidence="2" type="ORF">G7Y89_g1405</name>
</gene>
<dbReference type="AlphaFoldDB" id="A0A8H4RWZ7"/>
<evidence type="ECO:0000256" key="1">
    <source>
        <dbReference type="SAM" id="Phobius"/>
    </source>
</evidence>
<feature type="transmembrane region" description="Helical" evidence="1">
    <location>
        <begin position="184"/>
        <end position="208"/>
    </location>
</feature>
<evidence type="ECO:0000313" key="3">
    <source>
        <dbReference type="Proteomes" id="UP000566819"/>
    </source>
</evidence>
<proteinExistence type="predicted"/>
<dbReference type="OrthoDB" id="2654237at2759"/>
<reference evidence="2 3" key="1">
    <citation type="submission" date="2020-03" db="EMBL/GenBank/DDBJ databases">
        <title>Draft Genome Sequence of Cudoniella acicularis.</title>
        <authorList>
            <person name="Buettner E."/>
            <person name="Kellner H."/>
        </authorList>
    </citation>
    <scope>NUCLEOTIDE SEQUENCE [LARGE SCALE GENOMIC DNA]</scope>
    <source>
        <strain evidence="2 3">DSM 108380</strain>
    </source>
</reference>
<comment type="caution">
    <text evidence="2">The sequence shown here is derived from an EMBL/GenBank/DDBJ whole genome shotgun (WGS) entry which is preliminary data.</text>
</comment>
<accession>A0A8H4RWZ7</accession>
<keyword evidence="1" id="KW-0812">Transmembrane</keyword>
<dbReference type="Proteomes" id="UP000566819">
    <property type="component" value="Unassembled WGS sequence"/>
</dbReference>
<evidence type="ECO:0000313" key="2">
    <source>
        <dbReference type="EMBL" id="KAF4636681.1"/>
    </source>
</evidence>
<dbReference type="EMBL" id="JAAMPI010000054">
    <property type="protein sequence ID" value="KAF4636681.1"/>
    <property type="molecule type" value="Genomic_DNA"/>
</dbReference>
<keyword evidence="1" id="KW-0472">Membrane</keyword>
<keyword evidence="3" id="KW-1185">Reference proteome</keyword>
<keyword evidence="1" id="KW-1133">Transmembrane helix</keyword>
<name>A0A8H4RWZ7_9HELO</name>
<protein>
    <submittedName>
        <fullName evidence="2">Uncharacterized protein</fullName>
    </submittedName>
</protein>